<dbReference type="InterPro" id="IPR050738">
    <property type="entry name" value="Sulfatase"/>
</dbReference>
<dbReference type="RefSeq" id="WP_419190816.1">
    <property type="nucleotide sequence ID" value="NZ_CP036434.1"/>
</dbReference>
<dbReference type="InterPro" id="IPR000917">
    <property type="entry name" value="Sulfatase_N"/>
</dbReference>
<accession>A0A518EL13</accession>
<evidence type="ECO:0000313" key="9">
    <source>
        <dbReference type="EMBL" id="QDV04787.1"/>
    </source>
</evidence>
<evidence type="ECO:0000259" key="8">
    <source>
        <dbReference type="Pfam" id="PF00884"/>
    </source>
</evidence>
<comment type="cofactor">
    <cofactor evidence="1">
        <name>Ca(2+)</name>
        <dbReference type="ChEBI" id="CHEBI:29108"/>
    </cofactor>
</comment>
<name>A0A518EL13_9BACT</name>
<comment type="similarity">
    <text evidence="2">Belongs to the sulfatase family.</text>
</comment>
<dbReference type="Proteomes" id="UP000320390">
    <property type="component" value="Chromosome"/>
</dbReference>
<dbReference type="AlphaFoldDB" id="A0A518EL13"/>
<dbReference type="SUPFAM" id="SSF53649">
    <property type="entry name" value="Alkaline phosphatase-like"/>
    <property type="match status" value="1"/>
</dbReference>
<proteinExistence type="inferred from homology"/>
<evidence type="ECO:0000256" key="6">
    <source>
        <dbReference type="ARBA" id="ARBA00022837"/>
    </source>
</evidence>
<feature type="domain" description="Sulfatase N-terminal" evidence="8">
    <location>
        <begin position="28"/>
        <end position="319"/>
    </location>
</feature>
<dbReference type="EMBL" id="CP036434">
    <property type="protein sequence ID" value="QDV04787.1"/>
    <property type="molecule type" value="Genomic_DNA"/>
</dbReference>
<dbReference type="InterPro" id="IPR017850">
    <property type="entry name" value="Alkaline_phosphatase_core_sf"/>
</dbReference>
<organism evidence="9 10">
    <name type="scientific">Saltatorellus ferox</name>
    <dbReference type="NCBI Taxonomy" id="2528018"/>
    <lineage>
        <taxon>Bacteria</taxon>
        <taxon>Pseudomonadati</taxon>
        <taxon>Planctomycetota</taxon>
        <taxon>Planctomycetia</taxon>
        <taxon>Planctomycetia incertae sedis</taxon>
        <taxon>Saltatorellus</taxon>
    </lineage>
</organism>
<dbReference type="PANTHER" id="PTHR42693:SF42">
    <property type="entry name" value="ARYLSULFATASE G"/>
    <property type="match status" value="1"/>
</dbReference>
<gene>
    <name evidence="9" type="primary">atsA_2</name>
    <name evidence="9" type="ORF">Poly30_02800</name>
</gene>
<dbReference type="Gene3D" id="3.40.720.10">
    <property type="entry name" value="Alkaline Phosphatase, subunit A"/>
    <property type="match status" value="2"/>
</dbReference>
<keyword evidence="6" id="KW-0106">Calcium</keyword>
<keyword evidence="4 7" id="KW-0732">Signal</keyword>
<dbReference type="Pfam" id="PF00884">
    <property type="entry name" value="Sulfatase"/>
    <property type="match status" value="1"/>
</dbReference>
<evidence type="ECO:0000313" key="10">
    <source>
        <dbReference type="Proteomes" id="UP000320390"/>
    </source>
</evidence>
<sequence precursor="true">MWILTAALIVSCSIASLQADVPSGPPPPNVLLIISDDQGWGDFGFMGSDVIATPHLDRLAGESLVFPRGYVPTALCRASLATLVTGLYPHEHKITGNDPPKGVDRARMLAHIEAAVTVPELLGAAGYRSLQTGKWWEGECLCGGFTEGMSHGDPARGGRHGDEGLAIGRTTMKPALDFMDACQDEGKPFFLWYAPLLPHTPHNPPERLLEAYARPDVPASIAKYRAMCTWFDETCGTLLQHLDARGLAENTLVVLVVDNGWVQRPDAGGYAPRSKRTPYEGGVRTPIVLRWPGHIAPARREVPVSSVDLAPTILTACGIDVPGAWPGVDLRGDLSSRSPLFGAAYTHDVVDLDDPAKSLLTRWILRDPHKLLVHTDPALGPELYDVRADPAEEHPLQDPATAASLRAELDRWWDGQ</sequence>
<dbReference type="GO" id="GO:0004065">
    <property type="term" value="F:arylsulfatase activity"/>
    <property type="evidence" value="ECO:0007669"/>
    <property type="project" value="UniProtKB-EC"/>
</dbReference>
<evidence type="ECO:0000256" key="7">
    <source>
        <dbReference type="SAM" id="SignalP"/>
    </source>
</evidence>
<feature type="chain" id="PRO_5022155849" evidence="7">
    <location>
        <begin position="20"/>
        <end position="416"/>
    </location>
</feature>
<dbReference type="PANTHER" id="PTHR42693">
    <property type="entry name" value="ARYLSULFATASE FAMILY MEMBER"/>
    <property type="match status" value="1"/>
</dbReference>
<keyword evidence="5 9" id="KW-0378">Hydrolase</keyword>
<evidence type="ECO:0000256" key="2">
    <source>
        <dbReference type="ARBA" id="ARBA00008779"/>
    </source>
</evidence>
<keyword evidence="3" id="KW-0479">Metal-binding</keyword>
<reference evidence="9 10" key="1">
    <citation type="submission" date="2019-02" db="EMBL/GenBank/DDBJ databases">
        <title>Deep-cultivation of Planctomycetes and their phenomic and genomic characterization uncovers novel biology.</title>
        <authorList>
            <person name="Wiegand S."/>
            <person name="Jogler M."/>
            <person name="Boedeker C."/>
            <person name="Pinto D."/>
            <person name="Vollmers J."/>
            <person name="Rivas-Marin E."/>
            <person name="Kohn T."/>
            <person name="Peeters S.H."/>
            <person name="Heuer A."/>
            <person name="Rast P."/>
            <person name="Oberbeckmann S."/>
            <person name="Bunk B."/>
            <person name="Jeske O."/>
            <person name="Meyerdierks A."/>
            <person name="Storesund J.E."/>
            <person name="Kallscheuer N."/>
            <person name="Luecker S."/>
            <person name="Lage O.M."/>
            <person name="Pohl T."/>
            <person name="Merkel B.J."/>
            <person name="Hornburger P."/>
            <person name="Mueller R.-W."/>
            <person name="Bruemmer F."/>
            <person name="Labrenz M."/>
            <person name="Spormann A.M."/>
            <person name="Op den Camp H."/>
            <person name="Overmann J."/>
            <person name="Amann R."/>
            <person name="Jetten M.S.M."/>
            <person name="Mascher T."/>
            <person name="Medema M.H."/>
            <person name="Devos D.P."/>
            <person name="Kaster A.-K."/>
            <person name="Ovreas L."/>
            <person name="Rohde M."/>
            <person name="Galperin M.Y."/>
            <person name="Jogler C."/>
        </authorList>
    </citation>
    <scope>NUCLEOTIDE SEQUENCE [LARGE SCALE GENOMIC DNA]</scope>
    <source>
        <strain evidence="9 10">Poly30</strain>
    </source>
</reference>
<protein>
    <submittedName>
        <fullName evidence="9">Arylsulfatase</fullName>
        <ecNumber evidence="9">3.1.6.1</ecNumber>
    </submittedName>
</protein>
<dbReference type="EC" id="3.1.6.1" evidence="9"/>
<evidence type="ECO:0000256" key="5">
    <source>
        <dbReference type="ARBA" id="ARBA00022801"/>
    </source>
</evidence>
<evidence type="ECO:0000256" key="3">
    <source>
        <dbReference type="ARBA" id="ARBA00022723"/>
    </source>
</evidence>
<evidence type="ECO:0000256" key="4">
    <source>
        <dbReference type="ARBA" id="ARBA00022729"/>
    </source>
</evidence>
<keyword evidence="10" id="KW-1185">Reference proteome</keyword>
<feature type="signal peptide" evidence="7">
    <location>
        <begin position="1"/>
        <end position="19"/>
    </location>
</feature>
<dbReference type="GO" id="GO:0046872">
    <property type="term" value="F:metal ion binding"/>
    <property type="evidence" value="ECO:0007669"/>
    <property type="project" value="UniProtKB-KW"/>
</dbReference>
<evidence type="ECO:0000256" key="1">
    <source>
        <dbReference type="ARBA" id="ARBA00001913"/>
    </source>
</evidence>